<dbReference type="EC" id="6.5.1.1" evidence="2"/>
<evidence type="ECO:0000256" key="3">
    <source>
        <dbReference type="ARBA" id="ARBA00022598"/>
    </source>
</evidence>
<dbReference type="InterPro" id="IPR016059">
    <property type="entry name" value="DNA_ligase_ATP-dep_CS"/>
</dbReference>
<dbReference type="PROSITE" id="PS00333">
    <property type="entry name" value="DNA_LIGASE_A2"/>
    <property type="match status" value="1"/>
</dbReference>
<comment type="catalytic activity">
    <reaction evidence="4">
        <text>ATP + (deoxyribonucleotide)n-3'-hydroxyl + 5'-phospho-(deoxyribonucleotide)m = (deoxyribonucleotide)n+m + AMP + diphosphate.</text>
        <dbReference type="EC" id="6.5.1.1"/>
    </reaction>
</comment>
<evidence type="ECO:0000313" key="6">
    <source>
        <dbReference type="EMBL" id="QEC50726.1"/>
    </source>
</evidence>
<evidence type="ECO:0000256" key="4">
    <source>
        <dbReference type="ARBA" id="ARBA00034003"/>
    </source>
</evidence>
<organism evidence="6 7">
    <name type="scientific">Baekduia soli</name>
    <dbReference type="NCBI Taxonomy" id="496014"/>
    <lineage>
        <taxon>Bacteria</taxon>
        <taxon>Bacillati</taxon>
        <taxon>Actinomycetota</taxon>
        <taxon>Thermoleophilia</taxon>
        <taxon>Solirubrobacterales</taxon>
        <taxon>Baekduiaceae</taxon>
        <taxon>Baekduia</taxon>
    </lineage>
</organism>
<dbReference type="CDD" id="cd07971">
    <property type="entry name" value="OBF_DNA_ligase_LigD"/>
    <property type="match status" value="1"/>
</dbReference>
<dbReference type="PANTHER" id="PTHR45674">
    <property type="entry name" value="DNA LIGASE 1/3 FAMILY MEMBER"/>
    <property type="match status" value="1"/>
</dbReference>
<name>A0A5B8UC44_9ACTN</name>
<evidence type="ECO:0000259" key="5">
    <source>
        <dbReference type="PROSITE" id="PS50160"/>
    </source>
</evidence>
<dbReference type="InterPro" id="IPR012309">
    <property type="entry name" value="DNA_ligase_ATP-dep_C"/>
</dbReference>
<dbReference type="Pfam" id="PF01068">
    <property type="entry name" value="DNA_ligase_A_M"/>
    <property type="match status" value="1"/>
</dbReference>
<dbReference type="Gene3D" id="2.40.50.140">
    <property type="entry name" value="Nucleic acid-binding proteins"/>
    <property type="match status" value="1"/>
</dbReference>
<dbReference type="GO" id="GO:0005524">
    <property type="term" value="F:ATP binding"/>
    <property type="evidence" value="ECO:0007669"/>
    <property type="project" value="InterPro"/>
</dbReference>
<dbReference type="Proteomes" id="UP000321805">
    <property type="component" value="Chromosome"/>
</dbReference>
<reference evidence="6 7" key="1">
    <citation type="journal article" date="2018" name="J. Microbiol.">
        <title>Baekduia soli gen. nov., sp. nov., a novel bacterium isolated from the soil of Baekdu Mountain and proposal of a novel family name, Baekduiaceae fam. nov.</title>
        <authorList>
            <person name="An D.S."/>
            <person name="Siddiqi M.Z."/>
            <person name="Kim K.H."/>
            <person name="Yu H.S."/>
            <person name="Im W.T."/>
        </authorList>
    </citation>
    <scope>NUCLEOTIDE SEQUENCE [LARGE SCALE GENOMIC DNA]</scope>
    <source>
        <strain evidence="6 7">BR7-21</strain>
    </source>
</reference>
<dbReference type="InterPro" id="IPR050191">
    <property type="entry name" value="ATP-dep_DNA_ligase"/>
</dbReference>
<sequence length="301" mass="33709">MKAVLTDAPFSDDGWIFERKLDGVRCVAIRDGGPVTLLSRNDLPLGGRYPEIAEALERQPQRRFAADGEIVAFDGAQTSFARLAGRGRTAVPVFFYIFDVLWLDGHDVRRLPLRARKRLLRDALRFDDRALRFSAHRNGDGEAYFAEACRKGWEGLVAKRADSTYTDRRSRDWLKLKCEQGQELVIGGYTAPKGSRTDFGALLLGHYDDGALRYAGKVGTGFDAATLAALGARLRALHRDDPPFADAGAIRESTARWVAPELVAQVAFTEWTRAGRLRHPRFLGLRDDKPAREVVRERPRT</sequence>
<dbReference type="Gene3D" id="3.30.470.30">
    <property type="entry name" value="DNA ligase/mRNA capping enzyme"/>
    <property type="match status" value="1"/>
</dbReference>
<evidence type="ECO:0000256" key="2">
    <source>
        <dbReference type="ARBA" id="ARBA00012727"/>
    </source>
</evidence>
<dbReference type="GO" id="GO:0006281">
    <property type="term" value="P:DNA repair"/>
    <property type="evidence" value="ECO:0007669"/>
    <property type="project" value="InterPro"/>
</dbReference>
<dbReference type="GO" id="GO:0003910">
    <property type="term" value="F:DNA ligase (ATP) activity"/>
    <property type="evidence" value="ECO:0007669"/>
    <property type="project" value="UniProtKB-EC"/>
</dbReference>
<dbReference type="Gene3D" id="3.30.1490.70">
    <property type="match status" value="1"/>
</dbReference>
<dbReference type="KEGG" id="bsol:FSW04_10385"/>
<dbReference type="InterPro" id="IPR012340">
    <property type="entry name" value="NA-bd_OB-fold"/>
</dbReference>
<dbReference type="PROSITE" id="PS50160">
    <property type="entry name" value="DNA_LIGASE_A3"/>
    <property type="match status" value="1"/>
</dbReference>
<evidence type="ECO:0000313" key="7">
    <source>
        <dbReference type="Proteomes" id="UP000321805"/>
    </source>
</evidence>
<dbReference type="InterPro" id="IPR012310">
    <property type="entry name" value="DNA_ligase_ATP-dep_cent"/>
</dbReference>
<dbReference type="NCBIfam" id="TIGR02779">
    <property type="entry name" value="NHEJ_ligase_lig"/>
    <property type="match status" value="1"/>
</dbReference>
<dbReference type="PROSITE" id="PS00697">
    <property type="entry name" value="DNA_LIGASE_A1"/>
    <property type="match status" value="1"/>
</dbReference>
<comment type="similarity">
    <text evidence="1">Belongs to the ATP-dependent DNA ligase family.</text>
</comment>
<evidence type="ECO:0000256" key="1">
    <source>
        <dbReference type="ARBA" id="ARBA00007572"/>
    </source>
</evidence>
<proteinExistence type="inferred from homology"/>
<dbReference type="PANTHER" id="PTHR45674:SF4">
    <property type="entry name" value="DNA LIGASE 1"/>
    <property type="match status" value="1"/>
</dbReference>
<dbReference type="SUPFAM" id="SSF50249">
    <property type="entry name" value="Nucleic acid-binding proteins"/>
    <property type="match status" value="1"/>
</dbReference>
<keyword evidence="7" id="KW-1185">Reference proteome</keyword>
<dbReference type="EMBL" id="CP042430">
    <property type="protein sequence ID" value="QEC50726.1"/>
    <property type="molecule type" value="Genomic_DNA"/>
</dbReference>
<dbReference type="GO" id="GO:0006310">
    <property type="term" value="P:DNA recombination"/>
    <property type="evidence" value="ECO:0007669"/>
    <property type="project" value="InterPro"/>
</dbReference>
<dbReference type="SUPFAM" id="SSF56091">
    <property type="entry name" value="DNA ligase/mRNA capping enzyme, catalytic domain"/>
    <property type="match status" value="1"/>
</dbReference>
<feature type="domain" description="ATP-dependent DNA ligase family profile" evidence="5">
    <location>
        <begin position="86"/>
        <end position="231"/>
    </location>
</feature>
<dbReference type="CDD" id="cd07906">
    <property type="entry name" value="Adenylation_DNA_ligase_LigD_LigC"/>
    <property type="match status" value="1"/>
</dbReference>
<dbReference type="InterPro" id="IPR014146">
    <property type="entry name" value="LigD_ligase_dom"/>
</dbReference>
<dbReference type="Pfam" id="PF04679">
    <property type="entry name" value="DNA_ligase_A_C"/>
    <property type="match status" value="1"/>
</dbReference>
<dbReference type="AlphaFoldDB" id="A0A5B8UC44"/>
<keyword evidence="3 6" id="KW-0436">Ligase</keyword>
<protein>
    <recommendedName>
        <fullName evidence="2">DNA ligase (ATP)</fullName>
        <ecNumber evidence="2">6.5.1.1</ecNumber>
    </recommendedName>
</protein>
<dbReference type="OrthoDB" id="9802472at2"/>
<accession>A0A5B8UC44</accession>
<gene>
    <name evidence="6" type="ORF">FSW04_10385</name>
</gene>